<protein>
    <submittedName>
        <fullName evidence="2">Uncharacterized protein</fullName>
    </submittedName>
</protein>
<evidence type="ECO:0000313" key="2">
    <source>
        <dbReference type="EMBL" id="MBW0468006.1"/>
    </source>
</evidence>
<comment type="caution">
    <text evidence="2">The sequence shown here is derived from an EMBL/GenBank/DDBJ whole genome shotgun (WGS) entry which is preliminary data.</text>
</comment>
<dbReference type="OrthoDB" id="191651at2759"/>
<name>A0A9Q3BNF1_9BASI</name>
<keyword evidence="3" id="KW-1185">Reference proteome</keyword>
<reference evidence="2" key="1">
    <citation type="submission" date="2021-03" db="EMBL/GenBank/DDBJ databases">
        <title>Draft genome sequence of rust myrtle Austropuccinia psidii MF-1, a brazilian biotype.</title>
        <authorList>
            <person name="Quecine M.C."/>
            <person name="Pachon D.M.R."/>
            <person name="Bonatelli M.L."/>
            <person name="Correr F.H."/>
            <person name="Franceschini L.M."/>
            <person name="Leite T.F."/>
            <person name="Margarido G.R.A."/>
            <person name="Almeida C.A."/>
            <person name="Ferrarezi J.A."/>
            <person name="Labate C.A."/>
        </authorList>
    </citation>
    <scope>NUCLEOTIDE SEQUENCE</scope>
    <source>
        <strain evidence="2">MF-1</strain>
    </source>
</reference>
<sequence length="162" mass="18341">MKLHVSHIPKTIVSTEQKAESNKGRRQTGGDWKGADIIENYSDARSLCIVDKAIQLLLTAHTEKEVLETEGPIGSWEAVRKLPPTADKPAPIVVDNSIAKKRMSTKLTVERQYGKADRQKLFSERKLDFDSLDFLEGIDIKLKVDRRVKESIKDGFQDLRQP</sequence>
<evidence type="ECO:0000313" key="3">
    <source>
        <dbReference type="Proteomes" id="UP000765509"/>
    </source>
</evidence>
<gene>
    <name evidence="2" type="ORF">O181_007721</name>
</gene>
<dbReference type="AlphaFoldDB" id="A0A9Q3BNF1"/>
<feature type="region of interest" description="Disordered" evidence="1">
    <location>
        <begin position="1"/>
        <end position="30"/>
    </location>
</feature>
<dbReference type="Proteomes" id="UP000765509">
    <property type="component" value="Unassembled WGS sequence"/>
</dbReference>
<organism evidence="2 3">
    <name type="scientific">Austropuccinia psidii MF-1</name>
    <dbReference type="NCBI Taxonomy" id="1389203"/>
    <lineage>
        <taxon>Eukaryota</taxon>
        <taxon>Fungi</taxon>
        <taxon>Dikarya</taxon>
        <taxon>Basidiomycota</taxon>
        <taxon>Pucciniomycotina</taxon>
        <taxon>Pucciniomycetes</taxon>
        <taxon>Pucciniales</taxon>
        <taxon>Sphaerophragmiaceae</taxon>
        <taxon>Austropuccinia</taxon>
    </lineage>
</organism>
<proteinExistence type="predicted"/>
<evidence type="ECO:0000256" key="1">
    <source>
        <dbReference type="SAM" id="MobiDB-lite"/>
    </source>
</evidence>
<accession>A0A9Q3BNF1</accession>
<dbReference type="EMBL" id="AVOT02001744">
    <property type="protein sequence ID" value="MBW0468006.1"/>
    <property type="molecule type" value="Genomic_DNA"/>
</dbReference>